<evidence type="ECO:0000256" key="3">
    <source>
        <dbReference type="PROSITE-ProRule" id="PRU00023"/>
    </source>
</evidence>
<organism evidence="4">
    <name type="scientific">Chromera velia CCMP2878</name>
    <dbReference type="NCBI Taxonomy" id="1169474"/>
    <lineage>
        <taxon>Eukaryota</taxon>
        <taxon>Sar</taxon>
        <taxon>Alveolata</taxon>
        <taxon>Colpodellida</taxon>
        <taxon>Chromeraceae</taxon>
        <taxon>Chromera</taxon>
    </lineage>
</organism>
<keyword evidence="1" id="KW-0677">Repeat</keyword>
<protein>
    <submittedName>
        <fullName evidence="4">Uncharacterized protein</fullName>
    </submittedName>
</protein>
<dbReference type="PROSITE" id="PS50297">
    <property type="entry name" value="ANK_REP_REGION"/>
    <property type="match status" value="2"/>
</dbReference>
<accession>A0A0G4GRJ5</accession>
<keyword evidence="2 3" id="KW-0040">ANK repeat</keyword>
<dbReference type="PANTHER" id="PTHR24171">
    <property type="entry name" value="ANKYRIN REPEAT DOMAIN-CONTAINING PROTEIN 39-RELATED"/>
    <property type="match status" value="1"/>
</dbReference>
<dbReference type="InterPro" id="IPR036770">
    <property type="entry name" value="Ankyrin_rpt-contain_sf"/>
</dbReference>
<feature type="repeat" description="ANK" evidence="3">
    <location>
        <begin position="141"/>
        <end position="173"/>
    </location>
</feature>
<proteinExistence type="predicted"/>
<sequence length="353" mass="38265">MERQAQTFWPPLLQPSPWVPFPFNANPMRPPMAFAPSPFPPMTAFPLPTPVMYPMFPLYPMAPVFPVPPRFLRGPTPPPQRRKVTGLSSLLRCNVGKVIRSFGGASAEQLRSALLTFLDRGDVDDLWLLLRVGADLDGLVEGDTALMVAVERGSVFAVRILLEAGARVGVQMPHRSAFGHMVVRARTVLSVVCTLPSLVQLEILRLLLCSLRQETEELRSRILSESQALQIAAIFASPPVLDLLLSLKHGANVHWRGALGKTALHCAATFGKKENVVLLLARGAGVEVCDGLQYTPLLTAVVAASSVSYTADTDHIGVMEVLVRHGADVNRRAFGGIPMLHEAATPAGVRTRG</sequence>
<dbReference type="SUPFAM" id="SSF48403">
    <property type="entry name" value="Ankyrin repeat"/>
    <property type="match status" value="1"/>
</dbReference>
<dbReference type="Gene3D" id="1.25.40.20">
    <property type="entry name" value="Ankyrin repeat-containing domain"/>
    <property type="match status" value="1"/>
</dbReference>
<dbReference type="PRINTS" id="PR01415">
    <property type="entry name" value="ANKYRIN"/>
</dbReference>
<evidence type="ECO:0000313" key="4">
    <source>
        <dbReference type="EMBL" id="CEM33185.1"/>
    </source>
</evidence>
<dbReference type="InterPro" id="IPR002110">
    <property type="entry name" value="Ankyrin_rpt"/>
</dbReference>
<gene>
    <name evidence="4" type="ORF">Cvel_23081</name>
</gene>
<dbReference type="PROSITE" id="PS50088">
    <property type="entry name" value="ANK_REPEAT"/>
    <property type="match status" value="2"/>
</dbReference>
<dbReference type="Pfam" id="PF12796">
    <property type="entry name" value="Ank_2"/>
    <property type="match status" value="1"/>
</dbReference>
<name>A0A0G4GRJ5_9ALVE</name>
<reference evidence="4" key="1">
    <citation type="submission" date="2014-11" db="EMBL/GenBank/DDBJ databases">
        <authorList>
            <person name="Otto D Thomas"/>
            <person name="Naeem Raeece"/>
        </authorList>
    </citation>
    <scope>NUCLEOTIDE SEQUENCE</scope>
</reference>
<feature type="repeat" description="ANK" evidence="3">
    <location>
        <begin position="259"/>
        <end position="291"/>
    </location>
</feature>
<evidence type="ECO:0000256" key="2">
    <source>
        <dbReference type="ARBA" id="ARBA00023043"/>
    </source>
</evidence>
<dbReference type="AlphaFoldDB" id="A0A0G4GRJ5"/>
<dbReference type="Pfam" id="PF00023">
    <property type="entry name" value="Ank"/>
    <property type="match status" value="1"/>
</dbReference>
<dbReference type="SMART" id="SM00248">
    <property type="entry name" value="ANK"/>
    <property type="match status" value="4"/>
</dbReference>
<dbReference type="VEuPathDB" id="CryptoDB:Cvel_23081"/>
<dbReference type="EMBL" id="CDMZ01001478">
    <property type="protein sequence ID" value="CEM33185.1"/>
    <property type="molecule type" value="Genomic_DNA"/>
</dbReference>
<evidence type="ECO:0000256" key="1">
    <source>
        <dbReference type="ARBA" id="ARBA00022737"/>
    </source>
</evidence>
<dbReference type="PhylomeDB" id="A0A0G4GRJ5"/>